<evidence type="ECO:0000313" key="2">
    <source>
        <dbReference type="EMBL" id="SFK11845.1"/>
    </source>
</evidence>
<dbReference type="Pfam" id="PF10116">
    <property type="entry name" value="Host_attach"/>
    <property type="match status" value="1"/>
</dbReference>
<evidence type="ECO:0000313" key="3">
    <source>
        <dbReference type="Proteomes" id="UP000198755"/>
    </source>
</evidence>
<feature type="compositionally biased region" description="Basic and acidic residues" evidence="1">
    <location>
        <begin position="38"/>
        <end position="56"/>
    </location>
</feature>
<name>A0A1I3WWI6_9HYPH</name>
<dbReference type="STRING" id="1612308.SAMN05444581_102198"/>
<proteinExistence type="predicted"/>
<keyword evidence="3" id="KW-1185">Reference proteome</keyword>
<dbReference type="Proteomes" id="UP000198755">
    <property type="component" value="Unassembled WGS sequence"/>
</dbReference>
<reference evidence="2 3" key="1">
    <citation type="submission" date="2016-10" db="EMBL/GenBank/DDBJ databases">
        <authorList>
            <person name="de Groot N.N."/>
        </authorList>
    </citation>
    <scope>NUCLEOTIDE SEQUENCE [LARGE SCALE GENOMIC DNA]</scope>
    <source>
        <strain evidence="2 3">NE2</strain>
    </source>
</reference>
<dbReference type="AlphaFoldDB" id="A0A1I3WWI6"/>
<protein>
    <submittedName>
        <fullName evidence="2">Protein required for attachment to host cells</fullName>
    </submittedName>
</protein>
<feature type="region of interest" description="Disordered" evidence="1">
    <location>
        <begin position="38"/>
        <end position="72"/>
    </location>
</feature>
<gene>
    <name evidence="2" type="ORF">SAMN05444581_102198</name>
</gene>
<accession>A0A1I3WWI6</accession>
<dbReference type="EMBL" id="FOSN01000002">
    <property type="protein sequence ID" value="SFK11845.1"/>
    <property type="molecule type" value="Genomic_DNA"/>
</dbReference>
<dbReference type="InterPro" id="IPR019291">
    <property type="entry name" value="Host_attachment_protein"/>
</dbReference>
<dbReference type="OrthoDB" id="9812459at2"/>
<organism evidence="2 3">
    <name type="scientific">Methylocapsa palsarum</name>
    <dbReference type="NCBI Taxonomy" id="1612308"/>
    <lineage>
        <taxon>Bacteria</taxon>
        <taxon>Pseudomonadati</taxon>
        <taxon>Pseudomonadota</taxon>
        <taxon>Alphaproteobacteria</taxon>
        <taxon>Hyphomicrobiales</taxon>
        <taxon>Beijerinckiaceae</taxon>
        <taxon>Methylocapsa</taxon>
    </lineage>
</organism>
<evidence type="ECO:0000256" key="1">
    <source>
        <dbReference type="SAM" id="MobiDB-lite"/>
    </source>
</evidence>
<sequence>MSKVKIRNGDWVVVADGRKALLLENEGDETLLNLKTREVREHADPPNRELNDDRPGRVHQSANVSRSSVEQTDRHFEAEKVFVAELSERLTGLIASGGVKGLIIVAPATVLGLIRKEYSPSVSAALRGEIDHDLTHLPIYEIEKHLLH</sequence>
<feature type="compositionally biased region" description="Polar residues" evidence="1">
    <location>
        <begin position="60"/>
        <end position="70"/>
    </location>
</feature>
<dbReference type="RefSeq" id="WP_091678222.1">
    <property type="nucleotide sequence ID" value="NZ_FOSN01000002.1"/>
</dbReference>